<dbReference type="AlphaFoldDB" id="A0A0D3J5H2"/>
<keyword evidence="1" id="KW-0732">Signal</keyword>
<reference evidence="2" key="2">
    <citation type="submission" date="2024-10" db="UniProtKB">
        <authorList>
            <consortium name="EnsemblProtists"/>
        </authorList>
    </citation>
    <scope>IDENTIFICATION</scope>
</reference>
<dbReference type="PRINTS" id="PR00368">
    <property type="entry name" value="FADPNR"/>
</dbReference>
<dbReference type="SUPFAM" id="SSF51905">
    <property type="entry name" value="FAD/NAD(P)-binding domain"/>
    <property type="match status" value="1"/>
</dbReference>
<evidence type="ECO:0008006" key="4">
    <source>
        <dbReference type="Google" id="ProtNLM"/>
    </source>
</evidence>
<proteinExistence type="predicted"/>
<dbReference type="PaxDb" id="2903-EOD18757"/>
<dbReference type="RefSeq" id="XP_005771186.1">
    <property type="nucleotide sequence ID" value="XM_005771129.1"/>
</dbReference>
<evidence type="ECO:0000313" key="2">
    <source>
        <dbReference type="EnsemblProtists" id="EOD18757"/>
    </source>
</evidence>
<accession>A0A0D3J5H2</accession>
<organism evidence="2 3">
    <name type="scientific">Emiliania huxleyi (strain CCMP1516)</name>
    <dbReference type="NCBI Taxonomy" id="280463"/>
    <lineage>
        <taxon>Eukaryota</taxon>
        <taxon>Haptista</taxon>
        <taxon>Haptophyta</taxon>
        <taxon>Prymnesiophyceae</taxon>
        <taxon>Isochrysidales</taxon>
        <taxon>Noelaerhabdaceae</taxon>
        <taxon>Emiliania</taxon>
    </lineage>
</organism>
<reference evidence="3" key="1">
    <citation type="journal article" date="2013" name="Nature">
        <title>Pan genome of the phytoplankton Emiliania underpins its global distribution.</title>
        <authorList>
            <person name="Read B.A."/>
            <person name="Kegel J."/>
            <person name="Klute M.J."/>
            <person name="Kuo A."/>
            <person name="Lefebvre S.C."/>
            <person name="Maumus F."/>
            <person name="Mayer C."/>
            <person name="Miller J."/>
            <person name="Monier A."/>
            <person name="Salamov A."/>
            <person name="Young J."/>
            <person name="Aguilar M."/>
            <person name="Claverie J.M."/>
            <person name="Frickenhaus S."/>
            <person name="Gonzalez K."/>
            <person name="Herman E.K."/>
            <person name="Lin Y.C."/>
            <person name="Napier J."/>
            <person name="Ogata H."/>
            <person name="Sarno A.F."/>
            <person name="Shmutz J."/>
            <person name="Schroeder D."/>
            <person name="de Vargas C."/>
            <person name="Verret F."/>
            <person name="von Dassow P."/>
            <person name="Valentin K."/>
            <person name="Van de Peer Y."/>
            <person name="Wheeler G."/>
            <person name="Dacks J.B."/>
            <person name="Delwiche C.F."/>
            <person name="Dyhrman S.T."/>
            <person name="Glockner G."/>
            <person name="John U."/>
            <person name="Richards T."/>
            <person name="Worden A.Z."/>
            <person name="Zhang X."/>
            <person name="Grigoriev I.V."/>
            <person name="Allen A.E."/>
            <person name="Bidle K."/>
            <person name="Borodovsky M."/>
            <person name="Bowler C."/>
            <person name="Brownlee C."/>
            <person name="Cock J.M."/>
            <person name="Elias M."/>
            <person name="Gladyshev V.N."/>
            <person name="Groth M."/>
            <person name="Guda C."/>
            <person name="Hadaegh A."/>
            <person name="Iglesias-Rodriguez M.D."/>
            <person name="Jenkins J."/>
            <person name="Jones B.M."/>
            <person name="Lawson T."/>
            <person name="Leese F."/>
            <person name="Lindquist E."/>
            <person name="Lobanov A."/>
            <person name="Lomsadze A."/>
            <person name="Malik S.B."/>
            <person name="Marsh M.E."/>
            <person name="Mackinder L."/>
            <person name="Mock T."/>
            <person name="Mueller-Roeber B."/>
            <person name="Pagarete A."/>
            <person name="Parker M."/>
            <person name="Probert I."/>
            <person name="Quesneville H."/>
            <person name="Raines C."/>
            <person name="Rensing S.A."/>
            <person name="Riano-Pachon D.M."/>
            <person name="Richier S."/>
            <person name="Rokitta S."/>
            <person name="Shiraiwa Y."/>
            <person name="Soanes D.M."/>
            <person name="van der Giezen M."/>
            <person name="Wahlund T.M."/>
            <person name="Williams B."/>
            <person name="Wilson W."/>
            <person name="Wolfe G."/>
            <person name="Wurch L.L."/>
        </authorList>
    </citation>
    <scope>NUCLEOTIDE SEQUENCE</scope>
</reference>
<dbReference type="OMA" id="YKYRQRF"/>
<sequence length="493" mass="51992">MRLMATLLLVTPVAGWLGAPLTALRSRAAAASGHRRSHPVLAELDGAEVLGAAALAAANVGGASVLLKRMRDEDRKPALASGRVEAVEDRGTDDGSDEGVDAAVIVVGAGAAGIGFAITLTKTFGLDPSRVLLVEKGDGVGTSFRQWPEEMRFISPSFNSEGWTNSFDLNSVAHGSSPAYELHAQHPSGSQYADYLDDLCGIVQLKKRVKRRCEVLRVEKGPDGAFDVRVRSRKADGEFQYPREGGDCVGGAELCLHNSRVSSWASLDGDERVVIGGYESGVDAAVNLAKAGKQATVLASTATWNVQTVDPSSELAQYTAGRLREAPYTAGRLREAPYTAGRLREAPYTADRLREVTAEGFSPSPKLLARALRREGGGAEGSEVVVHTAQPPVLCTGFEGSVASAKGCLCGAAMLTDDDESTAVPGVFLVGPSVSHGDLSFCFVYKFRQRFGIVADKICRGLGRDTAAAVAECRKTNMYLDDLSCCVGSCGTC</sequence>
<dbReference type="Proteomes" id="UP000013827">
    <property type="component" value="Unassembled WGS sequence"/>
</dbReference>
<evidence type="ECO:0000313" key="3">
    <source>
        <dbReference type="Proteomes" id="UP000013827"/>
    </source>
</evidence>
<name>A0A0D3J5H2_EMIH1</name>
<keyword evidence="3" id="KW-1185">Reference proteome</keyword>
<dbReference type="Gene3D" id="3.50.50.60">
    <property type="entry name" value="FAD/NAD(P)-binding domain"/>
    <property type="match status" value="2"/>
</dbReference>
<dbReference type="KEGG" id="ehx:EMIHUDRAFT_102266"/>
<protein>
    <recommendedName>
        <fullName evidence="4">FAD/NAD(P)-binding domain-containing protein</fullName>
    </recommendedName>
</protein>
<dbReference type="HOGENOM" id="CLU_037483_0_0_1"/>
<evidence type="ECO:0000256" key="1">
    <source>
        <dbReference type="SAM" id="SignalP"/>
    </source>
</evidence>
<dbReference type="InterPro" id="IPR036188">
    <property type="entry name" value="FAD/NAD-bd_sf"/>
</dbReference>
<dbReference type="Pfam" id="PF13738">
    <property type="entry name" value="Pyr_redox_3"/>
    <property type="match status" value="1"/>
</dbReference>
<dbReference type="GeneID" id="17264288"/>
<feature type="signal peptide" evidence="1">
    <location>
        <begin position="1"/>
        <end position="18"/>
    </location>
</feature>
<feature type="chain" id="PRO_5044291331" description="FAD/NAD(P)-binding domain-containing protein" evidence="1">
    <location>
        <begin position="19"/>
        <end position="493"/>
    </location>
</feature>
<dbReference type="EnsemblProtists" id="EOD18757">
    <property type="protein sequence ID" value="EOD18757"/>
    <property type="gene ID" value="EMIHUDRAFT_102266"/>
</dbReference>